<dbReference type="EMBL" id="FIZY01000019">
    <property type="protein sequence ID" value="CZF82633.1"/>
    <property type="molecule type" value="Genomic_DNA"/>
</dbReference>
<sequence length="111" mass="12409">MTNLVSSDRGWNAWYDNMPGLGNKAIYVTGGIDIPDFSVSAVIEKEPSMDEAGDYLRLVVVITTIIDSSVRDKSFVELQYKEEIENEKYVKVFVRLPDGSVVTIEEVTSVD</sequence>
<evidence type="ECO:0000313" key="2">
    <source>
        <dbReference type="Proteomes" id="UP000073601"/>
    </source>
</evidence>
<reference evidence="2" key="1">
    <citation type="submission" date="2016-02" db="EMBL/GenBank/DDBJ databases">
        <authorList>
            <person name="Rodrigo-Torres Lidia"/>
            <person name="Arahal R.David."/>
        </authorList>
    </citation>
    <scope>NUCLEOTIDE SEQUENCE [LARGE SCALE GENOMIC DNA]</scope>
    <source>
        <strain evidence="2">CECT 8713</strain>
    </source>
</reference>
<evidence type="ECO:0000313" key="1">
    <source>
        <dbReference type="EMBL" id="CZF82633.1"/>
    </source>
</evidence>
<protein>
    <submittedName>
        <fullName evidence="1">Uncharacterized protein</fullName>
    </submittedName>
</protein>
<keyword evidence="2" id="KW-1185">Reference proteome</keyword>
<accession>A0A128F768</accession>
<dbReference type="Proteomes" id="UP000073601">
    <property type="component" value="Unassembled WGS sequence"/>
</dbReference>
<name>A0A128F768_9GAMM</name>
<dbReference type="RefSeq" id="WP_062709491.1">
    <property type="nucleotide sequence ID" value="NZ_CAWRCI010000019.1"/>
</dbReference>
<gene>
    <name evidence="1" type="ORF">GMA8713_02298</name>
</gene>
<organism evidence="1 2">
    <name type="scientific">Grimontia marina</name>
    <dbReference type="NCBI Taxonomy" id="646534"/>
    <lineage>
        <taxon>Bacteria</taxon>
        <taxon>Pseudomonadati</taxon>
        <taxon>Pseudomonadota</taxon>
        <taxon>Gammaproteobacteria</taxon>
        <taxon>Vibrionales</taxon>
        <taxon>Vibrionaceae</taxon>
        <taxon>Grimontia</taxon>
    </lineage>
</organism>
<dbReference type="AlphaFoldDB" id="A0A128F768"/>
<proteinExistence type="predicted"/>